<dbReference type="EMBL" id="RBZM01000005">
    <property type="protein sequence ID" value="RKP54271.1"/>
    <property type="molecule type" value="Genomic_DNA"/>
</dbReference>
<dbReference type="Pfam" id="PF22599">
    <property type="entry name" value="SecDF_P1_head"/>
    <property type="match status" value="1"/>
</dbReference>
<keyword evidence="8 9" id="KW-0472">Membrane</keyword>
<feature type="transmembrane region" description="Helical" evidence="9">
    <location>
        <begin position="259"/>
        <end position="277"/>
    </location>
</feature>
<name>A0A494XUH3_9BACL</name>
<evidence type="ECO:0000256" key="8">
    <source>
        <dbReference type="ARBA" id="ARBA00023136"/>
    </source>
</evidence>
<feature type="domain" description="Protein export membrane protein SecD/SecF C-terminal" evidence="10">
    <location>
        <begin position="241"/>
        <end position="408"/>
    </location>
</feature>
<keyword evidence="4 9" id="KW-0812">Transmembrane</keyword>
<evidence type="ECO:0000256" key="6">
    <source>
        <dbReference type="ARBA" id="ARBA00022989"/>
    </source>
</evidence>
<dbReference type="Gene3D" id="3.30.1360.200">
    <property type="match status" value="1"/>
</dbReference>
<proteinExistence type="inferred from homology"/>
<gene>
    <name evidence="9 12" type="primary">secD</name>
    <name evidence="12" type="ORF">D7Z26_12960</name>
</gene>
<keyword evidence="2 9" id="KW-0813">Transport</keyword>
<feature type="transmembrane region" description="Helical" evidence="9">
    <location>
        <begin position="356"/>
        <end position="375"/>
    </location>
</feature>
<feature type="domain" description="SecDF P1 head subdomain" evidence="11">
    <location>
        <begin position="138"/>
        <end position="235"/>
    </location>
</feature>
<dbReference type="AlphaFoldDB" id="A0A494XUH3"/>
<comment type="subcellular location">
    <subcellularLocation>
        <location evidence="1 9">Cell membrane</location>
        <topology evidence="1 9">Multi-pass membrane protein</topology>
    </subcellularLocation>
</comment>
<feature type="transmembrane region" description="Helical" evidence="9">
    <location>
        <begin position="282"/>
        <end position="302"/>
    </location>
</feature>
<dbReference type="SUPFAM" id="SSF82866">
    <property type="entry name" value="Multidrug efflux transporter AcrB transmembrane domain"/>
    <property type="match status" value="1"/>
</dbReference>
<keyword evidence="5 9" id="KW-0653">Protein transport</keyword>
<comment type="similarity">
    <text evidence="9">Belongs to the SecD/SecF family. SecD subfamily.</text>
</comment>
<evidence type="ECO:0000259" key="10">
    <source>
        <dbReference type="Pfam" id="PF02355"/>
    </source>
</evidence>
<keyword evidence="7 9" id="KW-0811">Translocation</keyword>
<reference evidence="12 13" key="1">
    <citation type="submission" date="2018-10" db="EMBL/GenBank/DDBJ databases">
        <title>Cohnella sp. M2MS4P-1, whole genome shotgun sequence.</title>
        <authorList>
            <person name="Tuo L."/>
        </authorList>
    </citation>
    <scope>NUCLEOTIDE SEQUENCE [LARGE SCALE GENOMIC DNA]</scope>
    <source>
        <strain evidence="12 13">M2MS4P-1</strain>
    </source>
</reference>
<dbReference type="NCBIfam" id="TIGR00916">
    <property type="entry name" value="2A0604s01"/>
    <property type="match status" value="1"/>
</dbReference>
<dbReference type="InterPro" id="IPR054384">
    <property type="entry name" value="SecDF_P1_head"/>
</dbReference>
<dbReference type="RefSeq" id="WP_120977377.1">
    <property type="nucleotide sequence ID" value="NZ_RBZM01000005.1"/>
</dbReference>
<keyword evidence="13" id="KW-1185">Reference proteome</keyword>
<dbReference type="OrthoDB" id="9805019at2"/>
<organism evidence="12 13">
    <name type="scientific">Cohnella endophytica</name>
    <dbReference type="NCBI Taxonomy" id="2419778"/>
    <lineage>
        <taxon>Bacteria</taxon>
        <taxon>Bacillati</taxon>
        <taxon>Bacillota</taxon>
        <taxon>Bacilli</taxon>
        <taxon>Bacillales</taxon>
        <taxon>Paenibacillaceae</taxon>
        <taxon>Cohnella</taxon>
    </lineage>
</organism>
<feature type="transmembrane region" description="Helical" evidence="9">
    <location>
        <begin position="308"/>
        <end position="327"/>
    </location>
</feature>
<dbReference type="InterPro" id="IPR022813">
    <property type="entry name" value="SecD/SecF_arch_bac"/>
</dbReference>
<dbReference type="Pfam" id="PF02355">
    <property type="entry name" value="SecD_SecF_C"/>
    <property type="match status" value="1"/>
</dbReference>
<dbReference type="Proteomes" id="UP000282076">
    <property type="component" value="Unassembled WGS sequence"/>
</dbReference>
<comment type="function">
    <text evidence="9">Part of the Sec protein translocase complex. Interacts with the SecYEG preprotein conducting channel. SecDF uses the proton motive force (PMF) to complete protein translocation after the ATP-dependent function of SecA.</text>
</comment>
<evidence type="ECO:0000256" key="7">
    <source>
        <dbReference type="ARBA" id="ARBA00023010"/>
    </source>
</evidence>
<evidence type="ECO:0000256" key="9">
    <source>
        <dbReference type="HAMAP-Rule" id="MF_01463"/>
    </source>
</evidence>
<dbReference type="PANTHER" id="PTHR30081">
    <property type="entry name" value="PROTEIN-EXPORT MEMBRANE PROTEIN SEC"/>
    <property type="match status" value="1"/>
</dbReference>
<keyword evidence="3 9" id="KW-1003">Cell membrane</keyword>
<feature type="transmembrane region" description="Helical" evidence="9">
    <location>
        <begin position="381"/>
        <end position="400"/>
    </location>
</feature>
<evidence type="ECO:0000256" key="3">
    <source>
        <dbReference type="ARBA" id="ARBA00022475"/>
    </source>
</evidence>
<comment type="subunit">
    <text evidence="9">Forms a complex with SecF. Part of the essential Sec protein translocation apparatus which comprises SecA, SecYEG and auxiliary proteins SecDF. Other proteins may also be involved.</text>
</comment>
<comment type="caution">
    <text evidence="12">The sequence shown here is derived from an EMBL/GenBank/DDBJ whole genome shotgun (WGS) entry which is preliminary data.</text>
</comment>
<dbReference type="GO" id="GO:0065002">
    <property type="term" value="P:intracellular protein transmembrane transport"/>
    <property type="evidence" value="ECO:0007669"/>
    <property type="project" value="UniProtKB-UniRule"/>
</dbReference>
<evidence type="ECO:0000313" key="12">
    <source>
        <dbReference type="EMBL" id="RKP54271.1"/>
    </source>
</evidence>
<evidence type="ECO:0000256" key="5">
    <source>
        <dbReference type="ARBA" id="ARBA00022927"/>
    </source>
</evidence>
<dbReference type="GO" id="GO:0043952">
    <property type="term" value="P:protein transport by the Sec complex"/>
    <property type="evidence" value="ECO:0007669"/>
    <property type="project" value="UniProtKB-UniRule"/>
</dbReference>
<dbReference type="PANTHER" id="PTHR30081:SF1">
    <property type="entry name" value="PROTEIN TRANSLOCASE SUBUNIT SECD"/>
    <property type="match status" value="1"/>
</dbReference>
<dbReference type="GO" id="GO:0005886">
    <property type="term" value="C:plasma membrane"/>
    <property type="evidence" value="ECO:0007669"/>
    <property type="project" value="UniProtKB-SubCell"/>
</dbReference>
<dbReference type="Gene3D" id="3.30.70.3400">
    <property type="match status" value="1"/>
</dbReference>
<dbReference type="GO" id="GO:0015450">
    <property type="term" value="F:protein-transporting ATPase activity"/>
    <property type="evidence" value="ECO:0007669"/>
    <property type="project" value="InterPro"/>
</dbReference>
<evidence type="ECO:0000256" key="4">
    <source>
        <dbReference type="ARBA" id="ARBA00022692"/>
    </source>
</evidence>
<dbReference type="NCBIfam" id="TIGR01129">
    <property type="entry name" value="secD"/>
    <property type="match status" value="1"/>
</dbReference>
<dbReference type="Gene3D" id="1.20.1640.10">
    <property type="entry name" value="Multidrug efflux transporter AcrB transmembrane domain"/>
    <property type="match status" value="1"/>
</dbReference>
<comment type="caution">
    <text evidence="9">Lacks conserved residue(s) required for the propagation of feature annotation.</text>
</comment>
<dbReference type="GO" id="GO:0006605">
    <property type="term" value="P:protein targeting"/>
    <property type="evidence" value="ECO:0007669"/>
    <property type="project" value="UniProtKB-UniRule"/>
</dbReference>
<sequence>MKRLVSFVLVVLVSFGIMGYLTPGLLDGTKLGLDLKGGVEILYEAHPLTEGGKVTKEALKQTAISLEKRANRTNVAEPEVTTEGQTRIRLKIAVSTGSTDQERDAAVEKIRDLMKRPAELQFRSSDGCADGSYCKVELYGNEFKEGAAKVEYDNLNKPMVRIVVNDKSKLAEISTRLVGKPTEAERRLAIFLDDDKISDPVVQSALTEGTAVITGQGDRAEAQNLADIINLGALPLKLTEKYTQSVGATLGKQSLHDTLFAGGLASVLILVFMLVLYRIPGLVASICLLVFVWLLLGVFYLMGATLTLPGIAAFVLGIGIAVDSNIITAERIKDELRNGKTIASSLKAGAKNSFRTIIDAHITTLIAGSVLYFMGHGMVKSFAIVLIASIVVNIATNVFLPRYLLSLLIKSGYFNKPSHYSVKESEIGAL</sequence>
<dbReference type="InterPro" id="IPR048634">
    <property type="entry name" value="SecD_SecF_C"/>
</dbReference>
<evidence type="ECO:0000259" key="11">
    <source>
        <dbReference type="Pfam" id="PF22599"/>
    </source>
</evidence>
<accession>A0A494XUH3</accession>
<keyword evidence="6 9" id="KW-1133">Transmembrane helix</keyword>
<dbReference type="InterPro" id="IPR055344">
    <property type="entry name" value="SecD_SecF_C_bact"/>
</dbReference>
<protein>
    <recommendedName>
        <fullName evidence="9">Protein translocase subunit SecD</fullName>
    </recommendedName>
</protein>
<evidence type="ECO:0000256" key="1">
    <source>
        <dbReference type="ARBA" id="ARBA00004651"/>
    </source>
</evidence>
<dbReference type="HAMAP" id="MF_01463_B">
    <property type="entry name" value="SecD_B"/>
    <property type="match status" value="1"/>
</dbReference>
<evidence type="ECO:0000256" key="2">
    <source>
        <dbReference type="ARBA" id="ARBA00022448"/>
    </source>
</evidence>
<evidence type="ECO:0000313" key="13">
    <source>
        <dbReference type="Proteomes" id="UP000282076"/>
    </source>
</evidence>
<dbReference type="InterPro" id="IPR005791">
    <property type="entry name" value="SecD"/>
</dbReference>